<comment type="caution">
    <text evidence="8">The sequence shown here is derived from an EMBL/GenBank/DDBJ whole genome shotgun (WGS) entry which is preliminary data.</text>
</comment>
<evidence type="ECO:0000256" key="3">
    <source>
        <dbReference type="ARBA" id="ARBA00022692"/>
    </source>
</evidence>
<dbReference type="PANTHER" id="PTHR36115:SF4">
    <property type="entry name" value="MEMBRANE PROTEIN"/>
    <property type="match status" value="1"/>
</dbReference>
<evidence type="ECO:0000256" key="5">
    <source>
        <dbReference type="ARBA" id="ARBA00023136"/>
    </source>
</evidence>
<evidence type="ECO:0000313" key="8">
    <source>
        <dbReference type="EMBL" id="MBA9001481.1"/>
    </source>
</evidence>
<protein>
    <submittedName>
        <fullName evidence="8">Putative RDD family membrane protein YckC</fullName>
    </submittedName>
</protein>
<reference evidence="8 9" key="1">
    <citation type="submission" date="2020-08" db="EMBL/GenBank/DDBJ databases">
        <title>Sequencing the genomes of 1000 actinobacteria strains.</title>
        <authorList>
            <person name="Klenk H.-P."/>
        </authorList>
    </citation>
    <scope>NUCLEOTIDE SEQUENCE [LARGE SCALE GENOMIC DNA]</scope>
    <source>
        <strain evidence="8 9">DSM 45823</strain>
    </source>
</reference>
<evidence type="ECO:0000256" key="1">
    <source>
        <dbReference type="ARBA" id="ARBA00004651"/>
    </source>
</evidence>
<comment type="subcellular location">
    <subcellularLocation>
        <location evidence="1">Cell membrane</location>
        <topology evidence="1">Multi-pass membrane protein</topology>
    </subcellularLocation>
</comment>
<dbReference type="InterPro" id="IPR010432">
    <property type="entry name" value="RDD"/>
</dbReference>
<dbReference type="EMBL" id="JACJII010000001">
    <property type="protein sequence ID" value="MBA9001481.1"/>
    <property type="molecule type" value="Genomic_DNA"/>
</dbReference>
<evidence type="ECO:0000313" key="9">
    <source>
        <dbReference type="Proteomes" id="UP000539313"/>
    </source>
</evidence>
<dbReference type="Pfam" id="PF06271">
    <property type="entry name" value="RDD"/>
    <property type="match status" value="1"/>
</dbReference>
<dbReference type="AlphaFoldDB" id="A0A7W3MTA6"/>
<feature type="transmembrane region" description="Helical" evidence="6">
    <location>
        <begin position="112"/>
        <end position="131"/>
    </location>
</feature>
<accession>A0A7W3MTA6</accession>
<sequence>MLDDDAPPEPAQRLVARVVDTLVVGLPVALVMRSEPLGLPRATADLLTVPILAGLLLVYEAVQLALWGRTLGKRFAGLRVRGEPGGAGPGLGTGRALLRSAVYAVPIALRPVPVLGVLAGLFWVANAALVLEGTRRQALHDRLAGTVVVAVPHARRSPESGG</sequence>
<dbReference type="GO" id="GO:0005886">
    <property type="term" value="C:plasma membrane"/>
    <property type="evidence" value="ECO:0007669"/>
    <property type="project" value="UniProtKB-SubCell"/>
</dbReference>
<keyword evidence="3 6" id="KW-0812">Transmembrane</keyword>
<evidence type="ECO:0000259" key="7">
    <source>
        <dbReference type="Pfam" id="PF06271"/>
    </source>
</evidence>
<proteinExistence type="predicted"/>
<evidence type="ECO:0000256" key="6">
    <source>
        <dbReference type="SAM" id="Phobius"/>
    </source>
</evidence>
<dbReference type="Proteomes" id="UP000539313">
    <property type="component" value="Unassembled WGS sequence"/>
</dbReference>
<keyword evidence="9" id="KW-1185">Reference proteome</keyword>
<evidence type="ECO:0000256" key="2">
    <source>
        <dbReference type="ARBA" id="ARBA00022475"/>
    </source>
</evidence>
<keyword evidence="2" id="KW-1003">Cell membrane</keyword>
<keyword evidence="5 6" id="KW-0472">Membrane</keyword>
<gene>
    <name evidence="8" type="ORF">HNR21_000363</name>
</gene>
<feature type="domain" description="RDD" evidence="7">
    <location>
        <begin position="8"/>
        <end position="145"/>
    </location>
</feature>
<feature type="transmembrane region" description="Helical" evidence="6">
    <location>
        <begin position="44"/>
        <end position="66"/>
    </location>
</feature>
<name>A0A7W3MTA6_9ACTN</name>
<evidence type="ECO:0000256" key="4">
    <source>
        <dbReference type="ARBA" id="ARBA00022989"/>
    </source>
</evidence>
<keyword evidence="4 6" id="KW-1133">Transmembrane helix</keyword>
<organism evidence="8 9">
    <name type="scientific">Thermomonospora cellulosilytica</name>
    <dbReference type="NCBI Taxonomy" id="1411118"/>
    <lineage>
        <taxon>Bacteria</taxon>
        <taxon>Bacillati</taxon>
        <taxon>Actinomycetota</taxon>
        <taxon>Actinomycetes</taxon>
        <taxon>Streptosporangiales</taxon>
        <taxon>Thermomonosporaceae</taxon>
        <taxon>Thermomonospora</taxon>
    </lineage>
</organism>
<dbReference type="PANTHER" id="PTHR36115">
    <property type="entry name" value="PROLINE-RICH ANTIGEN HOMOLOG-RELATED"/>
    <property type="match status" value="1"/>
</dbReference>
<dbReference type="InterPro" id="IPR051791">
    <property type="entry name" value="Pra-immunoreactive"/>
</dbReference>
<dbReference type="RefSeq" id="WP_182703763.1">
    <property type="nucleotide sequence ID" value="NZ_JACJII010000001.1"/>
</dbReference>